<organism evidence="1 2">
    <name type="scientific">Gigaspora margarita</name>
    <dbReference type="NCBI Taxonomy" id="4874"/>
    <lineage>
        <taxon>Eukaryota</taxon>
        <taxon>Fungi</taxon>
        <taxon>Fungi incertae sedis</taxon>
        <taxon>Mucoromycota</taxon>
        <taxon>Glomeromycotina</taxon>
        <taxon>Glomeromycetes</taxon>
        <taxon>Diversisporales</taxon>
        <taxon>Gigasporaceae</taxon>
        <taxon>Gigaspora</taxon>
    </lineage>
</organism>
<accession>A0ABN7WUX2</accession>
<name>A0ABN7WUX2_GIGMA</name>
<comment type="caution">
    <text evidence="1">The sequence shown here is derived from an EMBL/GenBank/DDBJ whole genome shotgun (WGS) entry which is preliminary data.</text>
</comment>
<keyword evidence="2" id="KW-1185">Reference proteome</keyword>
<reference evidence="1 2" key="1">
    <citation type="submission" date="2021-06" db="EMBL/GenBank/DDBJ databases">
        <authorList>
            <person name="Kallberg Y."/>
            <person name="Tangrot J."/>
            <person name="Rosling A."/>
        </authorList>
    </citation>
    <scope>NUCLEOTIDE SEQUENCE [LARGE SCALE GENOMIC DNA]</scope>
    <source>
        <strain evidence="1 2">120-4 pot B 10/14</strain>
    </source>
</reference>
<dbReference type="Proteomes" id="UP000789901">
    <property type="component" value="Unassembled WGS sequence"/>
</dbReference>
<feature type="non-terminal residue" evidence="1">
    <location>
        <position position="146"/>
    </location>
</feature>
<dbReference type="EMBL" id="CAJVQB010061985">
    <property type="protein sequence ID" value="CAG8840082.1"/>
    <property type="molecule type" value="Genomic_DNA"/>
</dbReference>
<proteinExistence type="predicted"/>
<gene>
    <name evidence="1" type="ORF">GMARGA_LOCUS34744</name>
</gene>
<protein>
    <submittedName>
        <fullName evidence="1">5232_t:CDS:1</fullName>
    </submittedName>
</protein>
<evidence type="ECO:0000313" key="2">
    <source>
        <dbReference type="Proteomes" id="UP000789901"/>
    </source>
</evidence>
<sequence>MLSDEILLAFGLQVPFICSIPRPDILNTNDIENEFVNYDISDRNEHQNLDYHIRMYAKQNGFVSIITCSESDDITCRRCRYACEHQDKYPDVLFLLKDLSDTIQSFKKQNKVVNEASVLLETLLNNKAQDPNWVVHWKLDPIFNLL</sequence>
<evidence type="ECO:0000313" key="1">
    <source>
        <dbReference type="EMBL" id="CAG8840082.1"/>
    </source>
</evidence>